<reference evidence="3 4" key="1">
    <citation type="submission" date="2019-12" db="EMBL/GenBank/DDBJ databases">
        <title>Mucilaginibacter sp. HME9299 genome sequencing and assembly.</title>
        <authorList>
            <person name="Kang H."/>
            <person name="Kim H."/>
            <person name="Joh K."/>
        </authorList>
    </citation>
    <scope>NUCLEOTIDE SEQUENCE [LARGE SCALE GENOMIC DNA]</scope>
    <source>
        <strain evidence="3 4">HME9299</strain>
    </source>
</reference>
<feature type="modified residue" description="4-aspartylphosphate" evidence="1">
    <location>
        <position position="62"/>
    </location>
</feature>
<evidence type="ECO:0000256" key="1">
    <source>
        <dbReference type="PROSITE-ProRule" id="PRU00169"/>
    </source>
</evidence>
<proteinExistence type="predicted"/>
<protein>
    <submittedName>
        <fullName evidence="3">Response regulator</fullName>
    </submittedName>
</protein>
<keyword evidence="4" id="KW-1185">Reference proteome</keyword>
<dbReference type="PANTHER" id="PTHR44520">
    <property type="entry name" value="RESPONSE REGULATOR RCP1-RELATED"/>
    <property type="match status" value="1"/>
</dbReference>
<dbReference type="EMBL" id="WQLA01000003">
    <property type="protein sequence ID" value="MVN91041.1"/>
    <property type="molecule type" value="Genomic_DNA"/>
</dbReference>
<dbReference type="InterPro" id="IPR052893">
    <property type="entry name" value="TCS_response_regulator"/>
</dbReference>
<gene>
    <name evidence="3" type="ORF">GO816_07895</name>
</gene>
<dbReference type="Proteomes" id="UP000434850">
    <property type="component" value="Unassembled WGS sequence"/>
</dbReference>
<organism evidence="3 4">
    <name type="scientific">Mucilaginibacter aquatilis</name>
    <dbReference type="NCBI Taxonomy" id="1517760"/>
    <lineage>
        <taxon>Bacteria</taxon>
        <taxon>Pseudomonadati</taxon>
        <taxon>Bacteroidota</taxon>
        <taxon>Sphingobacteriia</taxon>
        <taxon>Sphingobacteriales</taxon>
        <taxon>Sphingobacteriaceae</taxon>
        <taxon>Mucilaginibacter</taxon>
    </lineage>
</organism>
<dbReference type="OrthoDB" id="9789181at2"/>
<sequence length="139" mass="15211">MGAPDILYIEDNEDFIDVVERAIGQINGGKTKLHVVEDGTLALNTLDTLVENKVKPRLILIDLNLPGLSGLDLLRKIKETPALRYVPALIFSTSDNPVDIRTSLESGANAFVTKPMGYNNVVKCLNSISDFWLNTISVA</sequence>
<dbReference type="InterPro" id="IPR001789">
    <property type="entry name" value="Sig_transdc_resp-reg_receiver"/>
</dbReference>
<dbReference type="Pfam" id="PF00072">
    <property type="entry name" value="Response_reg"/>
    <property type="match status" value="1"/>
</dbReference>
<dbReference type="Gene3D" id="3.40.50.2300">
    <property type="match status" value="1"/>
</dbReference>
<evidence type="ECO:0000313" key="4">
    <source>
        <dbReference type="Proteomes" id="UP000434850"/>
    </source>
</evidence>
<dbReference type="GO" id="GO:0000160">
    <property type="term" value="P:phosphorelay signal transduction system"/>
    <property type="evidence" value="ECO:0007669"/>
    <property type="project" value="InterPro"/>
</dbReference>
<keyword evidence="1" id="KW-0597">Phosphoprotein</keyword>
<dbReference type="SUPFAM" id="SSF52172">
    <property type="entry name" value="CheY-like"/>
    <property type="match status" value="1"/>
</dbReference>
<feature type="domain" description="Response regulatory" evidence="2">
    <location>
        <begin position="5"/>
        <end position="129"/>
    </location>
</feature>
<accession>A0A6I4I7G0</accession>
<dbReference type="RefSeq" id="WP_157540901.1">
    <property type="nucleotide sequence ID" value="NZ_WQLA01000003.1"/>
</dbReference>
<dbReference type="SMART" id="SM00448">
    <property type="entry name" value="REC"/>
    <property type="match status" value="1"/>
</dbReference>
<evidence type="ECO:0000259" key="2">
    <source>
        <dbReference type="PROSITE" id="PS50110"/>
    </source>
</evidence>
<comment type="caution">
    <text evidence="3">The sequence shown here is derived from an EMBL/GenBank/DDBJ whole genome shotgun (WGS) entry which is preliminary data.</text>
</comment>
<dbReference type="AlphaFoldDB" id="A0A6I4I7G0"/>
<dbReference type="PROSITE" id="PS50110">
    <property type="entry name" value="RESPONSE_REGULATORY"/>
    <property type="match status" value="1"/>
</dbReference>
<name>A0A6I4I7G0_9SPHI</name>
<dbReference type="InterPro" id="IPR011006">
    <property type="entry name" value="CheY-like_superfamily"/>
</dbReference>
<evidence type="ECO:0000313" key="3">
    <source>
        <dbReference type="EMBL" id="MVN91041.1"/>
    </source>
</evidence>
<dbReference type="PANTHER" id="PTHR44520:SF2">
    <property type="entry name" value="RESPONSE REGULATOR RCP1"/>
    <property type="match status" value="1"/>
</dbReference>